<keyword evidence="3" id="KW-1185">Reference proteome</keyword>
<comment type="caution">
    <text evidence="2">The sequence shown here is derived from an EMBL/GenBank/DDBJ whole genome shotgun (WGS) entry which is preliminary data.</text>
</comment>
<name>A0A834TLM0_9FABA</name>
<evidence type="ECO:0000313" key="2">
    <source>
        <dbReference type="EMBL" id="KAF7824202.1"/>
    </source>
</evidence>
<feature type="region of interest" description="Disordered" evidence="1">
    <location>
        <begin position="56"/>
        <end position="82"/>
    </location>
</feature>
<proteinExistence type="predicted"/>
<gene>
    <name evidence="2" type="ORF">G2W53_022346</name>
</gene>
<organism evidence="2 3">
    <name type="scientific">Senna tora</name>
    <dbReference type="NCBI Taxonomy" id="362788"/>
    <lineage>
        <taxon>Eukaryota</taxon>
        <taxon>Viridiplantae</taxon>
        <taxon>Streptophyta</taxon>
        <taxon>Embryophyta</taxon>
        <taxon>Tracheophyta</taxon>
        <taxon>Spermatophyta</taxon>
        <taxon>Magnoliopsida</taxon>
        <taxon>eudicotyledons</taxon>
        <taxon>Gunneridae</taxon>
        <taxon>Pentapetalae</taxon>
        <taxon>rosids</taxon>
        <taxon>fabids</taxon>
        <taxon>Fabales</taxon>
        <taxon>Fabaceae</taxon>
        <taxon>Caesalpinioideae</taxon>
        <taxon>Cassia clade</taxon>
        <taxon>Senna</taxon>
    </lineage>
</organism>
<accession>A0A834TLM0</accession>
<evidence type="ECO:0000256" key="1">
    <source>
        <dbReference type="SAM" id="MobiDB-lite"/>
    </source>
</evidence>
<reference evidence="2" key="1">
    <citation type="submission" date="2020-09" db="EMBL/GenBank/DDBJ databases">
        <title>Genome-Enabled Discovery of Anthraquinone Biosynthesis in Senna tora.</title>
        <authorList>
            <person name="Kang S.-H."/>
            <person name="Pandey R.P."/>
            <person name="Lee C.-M."/>
            <person name="Sim J.-S."/>
            <person name="Jeong J.-T."/>
            <person name="Choi B.-S."/>
            <person name="Jung M."/>
            <person name="Ginzburg D."/>
            <person name="Zhao K."/>
            <person name="Won S.Y."/>
            <person name="Oh T.-J."/>
            <person name="Yu Y."/>
            <person name="Kim N.-H."/>
            <person name="Lee O.R."/>
            <person name="Lee T.-H."/>
            <person name="Bashyal P."/>
            <person name="Kim T.-S."/>
            <person name="Lee W.-H."/>
            <person name="Kawkins C."/>
            <person name="Kim C.-K."/>
            <person name="Kim J.S."/>
            <person name="Ahn B.O."/>
            <person name="Rhee S.Y."/>
            <person name="Sohng J.K."/>
        </authorList>
    </citation>
    <scope>NUCLEOTIDE SEQUENCE</scope>
    <source>
        <tissue evidence="2">Leaf</tissue>
    </source>
</reference>
<protein>
    <submittedName>
        <fullName evidence="2">Uncharacterized protein</fullName>
    </submittedName>
</protein>
<dbReference type="AlphaFoldDB" id="A0A834TLM0"/>
<dbReference type="EMBL" id="JAAIUW010000007">
    <property type="protein sequence ID" value="KAF7824202.1"/>
    <property type="molecule type" value="Genomic_DNA"/>
</dbReference>
<dbReference type="OrthoDB" id="1430700at2759"/>
<dbReference type="PANTHER" id="PTHR46951">
    <property type="entry name" value="BED-TYPE DOMAIN-CONTAINING PROTEIN"/>
    <property type="match status" value="1"/>
</dbReference>
<dbReference type="PANTHER" id="PTHR46951:SF2">
    <property type="entry name" value="BED-TYPE DOMAIN-CONTAINING PROTEIN"/>
    <property type="match status" value="1"/>
</dbReference>
<evidence type="ECO:0000313" key="3">
    <source>
        <dbReference type="Proteomes" id="UP000634136"/>
    </source>
</evidence>
<feature type="compositionally biased region" description="Basic and acidic residues" evidence="1">
    <location>
        <begin position="56"/>
        <end position="76"/>
    </location>
</feature>
<sequence>MAENKNNLKCKLYDKVIKGRITRLKQHIAHFKGQVHPCARVTTTVREGLMKFLKDEKAKKDDSKKRKEEFEARLRDDEQDET</sequence>
<dbReference type="Proteomes" id="UP000634136">
    <property type="component" value="Unassembled WGS sequence"/>
</dbReference>